<name>A0A4R6PKP8_9GAMM</name>
<reference evidence="13 14" key="1">
    <citation type="submission" date="2019-03" db="EMBL/GenBank/DDBJ databases">
        <title>Freshwater and sediment microbial communities from various areas in North America, analyzing microbe dynamics in response to fracking.</title>
        <authorList>
            <person name="Lamendella R."/>
        </authorList>
    </citation>
    <scope>NUCLEOTIDE SEQUENCE [LARGE SCALE GENOMIC DNA]</scope>
    <source>
        <strain evidence="13 14">18_TX</strain>
    </source>
</reference>
<evidence type="ECO:0000256" key="3">
    <source>
        <dbReference type="ARBA" id="ARBA00022553"/>
    </source>
</evidence>
<dbReference type="GO" id="GO:0006166">
    <property type="term" value="P:purine ribonucleoside salvage"/>
    <property type="evidence" value="ECO:0007669"/>
    <property type="project" value="TreeGrafter"/>
</dbReference>
<comment type="caution">
    <text evidence="13">The sequence shown here is derived from an EMBL/GenBank/DDBJ whole genome shotgun (WGS) entry which is preliminary data.</text>
</comment>
<dbReference type="InterPro" id="IPR016066">
    <property type="entry name" value="A-D-PHexomutase_CS"/>
</dbReference>
<evidence type="ECO:0000256" key="6">
    <source>
        <dbReference type="ARBA" id="ARBA00023235"/>
    </source>
</evidence>
<evidence type="ECO:0000313" key="13">
    <source>
        <dbReference type="EMBL" id="TDP38213.1"/>
    </source>
</evidence>
<dbReference type="InterPro" id="IPR016055">
    <property type="entry name" value="A-D-PHexomutase_a/b/a-I/II/III"/>
</dbReference>
<dbReference type="Pfam" id="PF00408">
    <property type="entry name" value="PGM_PMM_IV"/>
    <property type="match status" value="1"/>
</dbReference>
<dbReference type="GO" id="GO:0000287">
    <property type="term" value="F:magnesium ion binding"/>
    <property type="evidence" value="ECO:0007669"/>
    <property type="project" value="InterPro"/>
</dbReference>
<feature type="domain" description="Alpha-D-phosphohexomutase C-terminal" evidence="9">
    <location>
        <begin position="491"/>
        <end position="535"/>
    </location>
</feature>
<dbReference type="CDD" id="cd05801">
    <property type="entry name" value="PGM_like3"/>
    <property type="match status" value="1"/>
</dbReference>
<feature type="domain" description="Alpha-D-phosphohexomutase alpha/beta/alpha" evidence="12">
    <location>
        <begin position="322"/>
        <end position="440"/>
    </location>
</feature>
<keyword evidence="14" id="KW-1185">Reference proteome</keyword>
<evidence type="ECO:0000256" key="1">
    <source>
        <dbReference type="ARBA" id="ARBA00001946"/>
    </source>
</evidence>
<evidence type="ECO:0000259" key="12">
    <source>
        <dbReference type="Pfam" id="PF02880"/>
    </source>
</evidence>
<dbReference type="SUPFAM" id="SSF55957">
    <property type="entry name" value="Phosphoglucomutase, C-terminal domain"/>
    <property type="match status" value="1"/>
</dbReference>
<dbReference type="PRINTS" id="PR00509">
    <property type="entry name" value="PGMPMM"/>
</dbReference>
<gene>
    <name evidence="13" type="ORF">DEU29_10565</name>
</gene>
<evidence type="ECO:0000259" key="10">
    <source>
        <dbReference type="Pfam" id="PF02878"/>
    </source>
</evidence>
<dbReference type="Proteomes" id="UP000295531">
    <property type="component" value="Unassembled WGS sequence"/>
</dbReference>
<dbReference type="Pfam" id="PF02878">
    <property type="entry name" value="PGM_PMM_I"/>
    <property type="match status" value="1"/>
</dbReference>
<evidence type="ECO:0000313" key="14">
    <source>
        <dbReference type="Proteomes" id="UP000295531"/>
    </source>
</evidence>
<dbReference type="Pfam" id="PF02879">
    <property type="entry name" value="PGM_PMM_II"/>
    <property type="match status" value="1"/>
</dbReference>
<comment type="similarity">
    <text evidence="2 8">Belongs to the phosphohexose mutase family.</text>
</comment>
<dbReference type="PANTHER" id="PTHR45745">
    <property type="entry name" value="PHOSPHOMANNOMUTASE 45A"/>
    <property type="match status" value="1"/>
</dbReference>
<keyword evidence="5 8" id="KW-0460">Magnesium</keyword>
<proteinExistence type="inferred from homology"/>
<keyword evidence="6" id="KW-0413">Isomerase</keyword>
<keyword evidence="4 8" id="KW-0479">Metal-binding</keyword>
<dbReference type="GO" id="GO:0005975">
    <property type="term" value="P:carbohydrate metabolic process"/>
    <property type="evidence" value="ECO:0007669"/>
    <property type="project" value="UniProtKB-UniRule"/>
</dbReference>
<dbReference type="Pfam" id="PF02880">
    <property type="entry name" value="PGM_PMM_III"/>
    <property type="match status" value="1"/>
</dbReference>
<evidence type="ECO:0000256" key="7">
    <source>
        <dbReference type="NCBIfam" id="TIGR01132"/>
    </source>
</evidence>
<dbReference type="NCBIfam" id="TIGR01132">
    <property type="entry name" value="pgm"/>
    <property type="match status" value="1"/>
</dbReference>
<evidence type="ECO:0000259" key="11">
    <source>
        <dbReference type="Pfam" id="PF02879"/>
    </source>
</evidence>
<dbReference type="GO" id="GO:0008973">
    <property type="term" value="F:phosphopentomutase activity"/>
    <property type="evidence" value="ECO:0007669"/>
    <property type="project" value="TreeGrafter"/>
</dbReference>
<dbReference type="SUPFAM" id="SSF53738">
    <property type="entry name" value="Phosphoglucomutase, first 3 domains"/>
    <property type="match status" value="3"/>
</dbReference>
<evidence type="ECO:0000256" key="5">
    <source>
        <dbReference type="ARBA" id="ARBA00022842"/>
    </source>
</evidence>
<sequence>MAMHERAGQPATADDLINIAQLTSAYYVYEPDPRNPAQKVSFGTSGHRGSALKRSFNEAHILAIAQAICAYREEQGITGPILVGKDTHALSESAYLSALDVFLGNGVEVRVQTDHDYTPTPAISHAILSYNRENTAHQCDGVVITPSHNPPQDGGFKYNPPHGGPADSEVTKRIEKYANALLSSGLMGVNTCESEDVLEHPKLVFCDWRADYIAKLDTVIDMQAIKNAGLRLGIDAMGGAGARYWQQIATHYGLTIDVHNAHVDPAFSFMTLDKDGQIRMDCSSPSAMAGLLKHAQQYDLAGGNDPDYDRHGIVTPTHGLMNPNHYLAVAIDYLCQHRDWDADVTIGKTLVSSAMIDRVVNARGRQLLEVPVGFKWFAPGLANRTIGFAGEESAGATLLDRRGDVWTTDKDGIVMVLLAAEILAKTGKNPAQYYDELCQQHGTSFYGRVDTPSTAKQNKAFAGIRAYKIKLPEFAGEVVQSIATKAAGNDAQFGGIKVNTDNGWFAARPSGTEPVYKIYAESFVSEEHLTQIIEEAQQWVTELLNK</sequence>
<evidence type="ECO:0000259" key="9">
    <source>
        <dbReference type="Pfam" id="PF00408"/>
    </source>
</evidence>
<organism evidence="13 14">
    <name type="scientific">Idiomarina aquatica</name>
    <dbReference type="NCBI Taxonomy" id="1327752"/>
    <lineage>
        <taxon>Bacteria</taxon>
        <taxon>Pseudomonadati</taxon>
        <taxon>Pseudomonadota</taxon>
        <taxon>Gammaproteobacteria</taxon>
        <taxon>Alteromonadales</taxon>
        <taxon>Idiomarinaceae</taxon>
        <taxon>Idiomarina</taxon>
    </lineage>
</organism>
<evidence type="ECO:0000256" key="4">
    <source>
        <dbReference type="ARBA" id="ARBA00022723"/>
    </source>
</evidence>
<dbReference type="Gene3D" id="3.30.310.50">
    <property type="entry name" value="Alpha-D-phosphohexomutase, C-terminal domain"/>
    <property type="match status" value="1"/>
</dbReference>
<dbReference type="PANTHER" id="PTHR45745:SF1">
    <property type="entry name" value="PHOSPHOGLUCOMUTASE 2B-RELATED"/>
    <property type="match status" value="1"/>
</dbReference>
<feature type="domain" description="Alpha-D-phosphohexomutase alpha/beta/alpha" evidence="10">
    <location>
        <begin position="40"/>
        <end position="180"/>
    </location>
</feature>
<dbReference type="InterPro" id="IPR005846">
    <property type="entry name" value="A-D-PHexomutase_a/b/a-III"/>
</dbReference>
<keyword evidence="3" id="KW-0597">Phosphoprotein</keyword>
<accession>A0A4R6PKP8</accession>
<dbReference type="RefSeq" id="WP_133539260.1">
    <property type="nucleotide sequence ID" value="NZ_SNXI01000005.1"/>
</dbReference>
<dbReference type="InterPro" id="IPR036900">
    <property type="entry name" value="A-D-PHexomutase_C_sf"/>
</dbReference>
<dbReference type="EMBL" id="SNXI01000005">
    <property type="protein sequence ID" value="TDP38213.1"/>
    <property type="molecule type" value="Genomic_DNA"/>
</dbReference>
<dbReference type="InterPro" id="IPR005843">
    <property type="entry name" value="A-D-PHexomutase_C"/>
</dbReference>
<evidence type="ECO:0000256" key="8">
    <source>
        <dbReference type="RuleBase" id="RU004326"/>
    </source>
</evidence>
<feature type="domain" description="Alpha-D-phosphohexomutase alpha/beta/alpha" evidence="11">
    <location>
        <begin position="211"/>
        <end position="316"/>
    </location>
</feature>
<dbReference type="InterPro" id="IPR005844">
    <property type="entry name" value="A-D-PHexomutase_a/b/a-I"/>
</dbReference>
<dbReference type="InterPro" id="IPR005841">
    <property type="entry name" value="Alpha-D-phosphohexomutase_SF"/>
</dbReference>
<dbReference type="Gene3D" id="3.40.120.10">
    <property type="entry name" value="Alpha-D-Glucose-1,6-Bisphosphate, subunit A, domain 3"/>
    <property type="match status" value="3"/>
</dbReference>
<dbReference type="PROSITE" id="PS00710">
    <property type="entry name" value="PGM_PMM"/>
    <property type="match status" value="1"/>
</dbReference>
<dbReference type="OrthoDB" id="9806956at2"/>
<evidence type="ECO:0000256" key="2">
    <source>
        <dbReference type="ARBA" id="ARBA00010231"/>
    </source>
</evidence>
<comment type="cofactor">
    <cofactor evidence="1">
        <name>Mg(2+)</name>
        <dbReference type="ChEBI" id="CHEBI:18420"/>
    </cofactor>
</comment>
<protein>
    <recommendedName>
        <fullName evidence="7">Phosphoglucomutase</fullName>
        <ecNumber evidence="7">5.4.2.2</ecNumber>
    </recommendedName>
</protein>
<dbReference type="InterPro" id="IPR005852">
    <property type="entry name" value="PGM_a-D-Glc-sp"/>
</dbReference>
<dbReference type="EC" id="5.4.2.2" evidence="7"/>
<dbReference type="InterPro" id="IPR005845">
    <property type="entry name" value="A-D-PHexomutase_a/b/a-II"/>
</dbReference>
<dbReference type="AlphaFoldDB" id="A0A4R6PKP8"/>
<dbReference type="GO" id="GO:0004614">
    <property type="term" value="F:phosphoglucomutase activity"/>
    <property type="evidence" value="ECO:0007669"/>
    <property type="project" value="UniProtKB-UniRule"/>
</dbReference>